<reference evidence="7" key="1">
    <citation type="journal article" date="2017" name="Genome Biol.">
        <title>Comparative genomics reveals high biological diversity and specific adaptations in the industrially and medically important fungal genus Aspergillus.</title>
        <authorList>
            <person name="de Vries R.P."/>
            <person name="Riley R."/>
            <person name="Wiebenga A."/>
            <person name="Aguilar-Osorio G."/>
            <person name="Amillis S."/>
            <person name="Uchima C.A."/>
            <person name="Anderluh G."/>
            <person name="Asadollahi M."/>
            <person name="Askin M."/>
            <person name="Barry K."/>
            <person name="Battaglia E."/>
            <person name="Bayram O."/>
            <person name="Benocci T."/>
            <person name="Braus-Stromeyer S.A."/>
            <person name="Caldana C."/>
            <person name="Canovas D."/>
            <person name="Cerqueira G.C."/>
            <person name="Chen F."/>
            <person name="Chen W."/>
            <person name="Choi C."/>
            <person name="Clum A."/>
            <person name="Dos Santos R.A."/>
            <person name="Damasio A.R."/>
            <person name="Diallinas G."/>
            <person name="Emri T."/>
            <person name="Fekete E."/>
            <person name="Flipphi M."/>
            <person name="Freyberg S."/>
            <person name="Gallo A."/>
            <person name="Gournas C."/>
            <person name="Habgood R."/>
            <person name="Hainaut M."/>
            <person name="Harispe M.L."/>
            <person name="Henrissat B."/>
            <person name="Hilden K.S."/>
            <person name="Hope R."/>
            <person name="Hossain A."/>
            <person name="Karabika E."/>
            <person name="Karaffa L."/>
            <person name="Karanyi Z."/>
            <person name="Krasevec N."/>
            <person name="Kuo A."/>
            <person name="Kusch H."/>
            <person name="LaButti K."/>
            <person name="Lagendijk E.L."/>
            <person name="Lapidus A."/>
            <person name="Levasseur A."/>
            <person name="Lindquist E."/>
            <person name="Lipzen A."/>
            <person name="Logrieco A.F."/>
            <person name="MacCabe A."/>
            <person name="Maekelae M.R."/>
            <person name="Malavazi I."/>
            <person name="Melin P."/>
            <person name="Meyer V."/>
            <person name="Mielnichuk N."/>
            <person name="Miskei M."/>
            <person name="Molnar A.P."/>
            <person name="Mule G."/>
            <person name="Ngan C.Y."/>
            <person name="Orejas M."/>
            <person name="Orosz E."/>
            <person name="Ouedraogo J.P."/>
            <person name="Overkamp K.M."/>
            <person name="Park H.-S."/>
            <person name="Perrone G."/>
            <person name="Piumi F."/>
            <person name="Punt P.J."/>
            <person name="Ram A.F."/>
            <person name="Ramon A."/>
            <person name="Rauscher S."/>
            <person name="Record E."/>
            <person name="Riano-Pachon D.M."/>
            <person name="Robert V."/>
            <person name="Roehrig J."/>
            <person name="Ruller R."/>
            <person name="Salamov A."/>
            <person name="Salih N.S."/>
            <person name="Samson R.A."/>
            <person name="Sandor E."/>
            <person name="Sanguinetti M."/>
            <person name="Schuetze T."/>
            <person name="Sepcic K."/>
            <person name="Shelest E."/>
            <person name="Sherlock G."/>
            <person name="Sophianopoulou V."/>
            <person name="Squina F.M."/>
            <person name="Sun H."/>
            <person name="Susca A."/>
            <person name="Todd R.B."/>
            <person name="Tsang A."/>
            <person name="Unkles S.E."/>
            <person name="van de Wiele N."/>
            <person name="van Rossen-Uffink D."/>
            <person name="Oliveira J.V."/>
            <person name="Vesth T.C."/>
            <person name="Visser J."/>
            <person name="Yu J.-H."/>
            <person name="Zhou M."/>
            <person name="Andersen M.R."/>
            <person name="Archer D.B."/>
            <person name="Baker S.E."/>
            <person name="Benoit I."/>
            <person name="Brakhage A.A."/>
            <person name="Braus G.H."/>
            <person name="Fischer R."/>
            <person name="Frisvad J.C."/>
            <person name="Goldman G.H."/>
            <person name="Houbraken J."/>
            <person name="Oakley B."/>
            <person name="Pocsi I."/>
            <person name="Scazzocchio C."/>
            <person name="Seiboth B."/>
            <person name="vanKuyk P.A."/>
            <person name="Wortman J."/>
            <person name="Dyer P.S."/>
            <person name="Grigoriev I.V."/>
        </authorList>
    </citation>
    <scope>NUCLEOTIDE SEQUENCE [LARGE SCALE GENOMIC DNA]</scope>
    <source>
        <strain evidence="7">CBS 101740 / IMI 381727 / IBT 21946</strain>
    </source>
</reference>
<accession>A0A1L9U2H9</accession>
<dbReference type="FunFam" id="3.90.226.10:FF:000048">
    <property type="entry name" value="3,2-trans-enoyl-CoA isomerase"/>
    <property type="match status" value="1"/>
</dbReference>
<dbReference type="AlphaFoldDB" id="A0A1L9U2H9"/>
<name>A0A1L9U2H9_ASPBC</name>
<dbReference type="CDD" id="cd06558">
    <property type="entry name" value="crotonase-like"/>
    <property type="match status" value="1"/>
</dbReference>
<evidence type="ECO:0000256" key="1">
    <source>
        <dbReference type="ARBA" id="ARBA00004275"/>
    </source>
</evidence>
<evidence type="ECO:0000256" key="2">
    <source>
        <dbReference type="ARBA" id="ARBA00005005"/>
    </source>
</evidence>
<dbReference type="GeneID" id="93580675"/>
<evidence type="ECO:0000313" key="6">
    <source>
        <dbReference type="EMBL" id="OJJ65865.1"/>
    </source>
</evidence>
<comment type="pathway">
    <text evidence="2">Lipid metabolism; fatty acid beta-oxidation.</text>
</comment>
<organism evidence="6 7">
    <name type="scientific">Aspergillus brasiliensis (strain CBS 101740 / IMI 381727 / IBT 21946)</name>
    <dbReference type="NCBI Taxonomy" id="767769"/>
    <lineage>
        <taxon>Eukaryota</taxon>
        <taxon>Fungi</taxon>
        <taxon>Dikarya</taxon>
        <taxon>Ascomycota</taxon>
        <taxon>Pezizomycotina</taxon>
        <taxon>Eurotiomycetes</taxon>
        <taxon>Eurotiomycetidae</taxon>
        <taxon>Eurotiales</taxon>
        <taxon>Aspergillaceae</taxon>
        <taxon>Aspergillus</taxon>
        <taxon>Aspergillus subgen. Circumdati</taxon>
    </lineage>
</organism>
<dbReference type="STRING" id="767769.A0A1L9U2H9"/>
<dbReference type="GO" id="GO:0004165">
    <property type="term" value="F:delta(3)-delta(2)-enoyl-CoA isomerase activity"/>
    <property type="evidence" value="ECO:0007669"/>
    <property type="project" value="UniProtKB-ARBA"/>
</dbReference>
<gene>
    <name evidence="6" type="ORF">ASPBRDRAFT_60214</name>
</gene>
<evidence type="ECO:0000313" key="7">
    <source>
        <dbReference type="Proteomes" id="UP000184499"/>
    </source>
</evidence>
<dbReference type="InterPro" id="IPR029045">
    <property type="entry name" value="ClpP/crotonase-like_dom_sf"/>
</dbReference>
<dbReference type="InterPro" id="IPR001753">
    <property type="entry name" value="Enoyl-CoA_hydra/iso"/>
</dbReference>
<keyword evidence="5" id="KW-0413">Isomerase</keyword>
<dbReference type="Gene3D" id="3.90.226.10">
    <property type="entry name" value="2-enoyl-CoA Hydratase, Chain A, domain 1"/>
    <property type="match status" value="1"/>
</dbReference>
<dbReference type="OMA" id="CADEVAC"/>
<dbReference type="VEuPathDB" id="FungiDB:ASPBRDRAFT_60214"/>
<dbReference type="InterPro" id="IPR051053">
    <property type="entry name" value="ECH/Chromodomain_protein"/>
</dbReference>
<dbReference type="RefSeq" id="XP_067473116.1">
    <property type="nucleotide sequence ID" value="XM_067628187.1"/>
</dbReference>
<dbReference type="Pfam" id="PF00378">
    <property type="entry name" value="ECH_1"/>
    <property type="match status" value="1"/>
</dbReference>
<protein>
    <submittedName>
        <fullName evidence="6">Uncharacterized protein</fullName>
    </submittedName>
</protein>
<dbReference type="InterPro" id="IPR029058">
    <property type="entry name" value="AB_hydrolase_fold"/>
</dbReference>
<keyword evidence="4" id="KW-0576">Peroxisome</keyword>
<dbReference type="Proteomes" id="UP000184499">
    <property type="component" value="Unassembled WGS sequence"/>
</dbReference>
<dbReference type="OrthoDB" id="448450at2759"/>
<evidence type="ECO:0000256" key="5">
    <source>
        <dbReference type="ARBA" id="ARBA00023235"/>
    </source>
</evidence>
<comment type="subcellular location">
    <subcellularLocation>
        <location evidence="1">Peroxisome</location>
    </subcellularLocation>
</comment>
<dbReference type="PANTHER" id="PTHR43684:SF1">
    <property type="entry name" value="ENOYL-COA DELTA ISOMERASE 2"/>
    <property type="match status" value="1"/>
</dbReference>
<evidence type="ECO:0000256" key="3">
    <source>
        <dbReference type="ARBA" id="ARBA00005254"/>
    </source>
</evidence>
<dbReference type="SUPFAM" id="SSF52096">
    <property type="entry name" value="ClpP/crotonase"/>
    <property type="match status" value="1"/>
</dbReference>
<evidence type="ECO:0000256" key="4">
    <source>
        <dbReference type="ARBA" id="ARBA00023140"/>
    </source>
</evidence>
<proteinExistence type="inferred from homology"/>
<dbReference type="GO" id="GO:0005782">
    <property type="term" value="C:peroxisomal matrix"/>
    <property type="evidence" value="ECO:0007669"/>
    <property type="project" value="TreeGrafter"/>
</dbReference>
<keyword evidence="7" id="KW-1185">Reference proteome</keyword>
<dbReference type="PANTHER" id="PTHR43684">
    <property type="match status" value="1"/>
</dbReference>
<dbReference type="EMBL" id="KV878705">
    <property type="protein sequence ID" value="OJJ65865.1"/>
    <property type="molecule type" value="Genomic_DNA"/>
</dbReference>
<comment type="similarity">
    <text evidence="3">Belongs to the enoyl-CoA hydratase/isomerase family.</text>
</comment>
<dbReference type="GO" id="GO:0006635">
    <property type="term" value="P:fatty acid beta-oxidation"/>
    <property type="evidence" value="ECO:0007669"/>
    <property type="project" value="TreeGrafter"/>
</dbReference>
<dbReference type="Gene3D" id="3.40.50.1820">
    <property type="entry name" value="alpha/beta hydrolase"/>
    <property type="match status" value="2"/>
</dbReference>
<sequence>MSSSSHWRIIEHTVPCQHIREYPAATARTQEDILHLAVKQYIPTINPTPLPGDLTIVIAPGTGYPKAFYQTWDSRVFARLVAYGLRDDQKEFHVEGEHDRCHEPMPVRLATPLIQHLASLGRPYHDLPAPDAGPHDSRNRLTHPDLDPELLTSFPFYRPEITALFPRLPYLRPSVLYIYGSKSNLSLPEFRSDKRRTTGIATGGSGGAAAGRVREVVIQGYSHQVPFEAVNDCADEVACWLACESRRWSEEERVFRDRQGSSPAGDHTTVEKRWKVHFPKGQRGIHMQGHIAIVTINRPDRLNALNQDHYYQHGNIFRELERTADITMAVLTGTGRFFSAGTDVSSTFENMSHGTDVRRHMSSTFFSNLDLTQIFIDFSKILIVALNGPVVGFSAALIAQGDFIFAAPDTYLLTPFSSLGIAAEGAASRSFVRRLGIAKANEALIMSKRISCEELVASGFVNEVIHAPSGQPDDSTGFLEQVLGRVHELFGSVATQSSLLSMKNRIDNQQNCDEIFAGLEMVTTGVPEQQMRAIGEGRKKHKL</sequence>